<dbReference type="AlphaFoldDB" id="A0A938WUV8"/>
<dbReference type="EMBL" id="JACJJG010000086">
    <property type="protein sequence ID" value="MBM6674495.1"/>
    <property type="molecule type" value="Genomic_DNA"/>
</dbReference>
<dbReference type="PROSITE" id="PS51257">
    <property type="entry name" value="PROKAR_LIPOPROTEIN"/>
    <property type="match status" value="1"/>
</dbReference>
<feature type="domain" description="Lipocalin-like" evidence="2">
    <location>
        <begin position="46"/>
        <end position="134"/>
    </location>
</feature>
<dbReference type="InterPro" id="IPR024311">
    <property type="entry name" value="Lipocalin-like"/>
</dbReference>
<keyword evidence="1" id="KW-0732">Signal</keyword>
<gene>
    <name evidence="3" type="ORF">H6A34_11495</name>
</gene>
<dbReference type="Pfam" id="PF13648">
    <property type="entry name" value="Lipocalin_4"/>
    <property type="match status" value="1"/>
</dbReference>
<reference evidence="3" key="1">
    <citation type="submission" date="2020-08" db="EMBL/GenBank/DDBJ databases">
        <authorList>
            <person name="Cejkova D."/>
            <person name="Kubasova T."/>
            <person name="Jahodarova E."/>
            <person name="Rychlik I."/>
        </authorList>
    </citation>
    <scope>NUCLEOTIDE SEQUENCE</scope>
    <source>
        <strain evidence="3">An824</strain>
    </source>
</reference>
<keyword evidence="4" id="KW-1185">Reference proteome</keyword>
<feature type="signal peptide" evidence="1">
    <location>
        <begin position="1"/>
        <end position="21"/>
    </location>
</feature>
<evidence type="ECO:0000313" key="4">
    <source>
        <dbReference type="Proteomes" id="UP000706891"/>
    </source>
</evidence>
<dbReference type="RefSeq" id="WP_205105635.1">
    <property type="nucleotide sequence ID" value="NZ_JACJJG010000086.1"/>
</dbReference>
<name>A0A938WUV8_9BACT</name>
<evidence type="ECO:0000259" key="2">
    <source>
        <dbReference type="Pfam" id="PF13648"/>
    </source>
</evidence>
<feature type="non-terminal residue" evidence="3">
    <location>
        <position position="421"/>
    </location>
</feature>
<reference evidence="3" key="2">
    <citation type="journal article" date="2021" name="Sci. Rep.">
        <title>The distribution of antibiotic resistance genes in chicken gut microbiota commensals.</title>
        <authorList>
            <person name="Juricova H."/>
            <person name="Matiasovicova J."/>
            <person name="Kubasova T."/>
            <person name="Cejkova D."/>
            <person name="Rychlik I."/>
        </authorList>
    </citation>
    <scope>NUCLEOTIDE SEQUENCE</scope>
    <source>
        <strain evidence="3">An824</strain>
    </source>
</reference>
<evidence type="ECO:0000256" key="1">
    <source>
        <dbReference type="SAM" id="SignalP"/>
    </source>
</evidence>
<proteinExistence type="predicted"/>
<dbReference type="Proteomes" id="UP000706891">
    <property type="component" value="Unassembled WGS sequence"/>
</dbReference>
<comment type="caution">
    <text evidence="3">The sequence shown here is derived from an EMBL/GenBank/DDBJ whole genome shotgun (WGS) entry which is preliminary data.</text>
</comment>
<organism evidence="3 4">
    <name type="scientific">Marseilla massiliensis</name>
    <dbReference type="NCBI Taxonomy" id="1841864"/>
    <lineage>
        <taxon>Bacteria</taxon>
        <taxon>Pseudomonadati</taxon>
        <taxon>Bacteroidota</taxon>
        <taxon>Bacteroidia</taxon>
        <taxon>Bacteroidales</taxon>
        <taxon>Prevotellaceae</taxon>
        <taxon>Marseilla</taxon>
    </lineage>
</organism>
<evidence type="ECO:0000313" key="3">
    <source>
        <dbReference type="EMBL" id="MBM6674495.1"/>
    </source>
</evidence>
<feature type="chain" id="PRO_5038117953" evidence="1">
    <location>
        <begin position="22"/>
        <end position="421"/>
    </location>
</feature>
<accession>A0A938WUV8</accession>
<protein>
    <submittedName>
        <fullName evidence="3">Lipocalin family protein</fullName>
    </submittedName>
</protein>
<sequence>MNKYLSLLCLPAMLIFMFASCSDDDDDGAGDGEGGGHEVEVVYENLVGEWICYYQHWEEGEDHQSESYYNDDNLAITFNEDRSGFLKSESAYDELLETGRSEYFTYTLSGNIINRNQDDVPWIIMSLKENELTLKRQDGDYIITAKFTRRKSLAGKVSHLSFLTDYDDSYDYHSYWFFYDFKGELNAIGFGLGAFDEDDNLTFEPQQNGVRYINWYNKGDRLKLIDHKDDGHYAEVFFNNTSIARAEYDNNGYLVEISNNYDKGTFTYSGGNMSSFNMSDTELKYEYSKEKNDESIDLNYFIDYFLPSNGTEYGCVNYLELGLAGKRSANLISRINTPEFVDYYFTYSYEKDSDGRISSITRNCINRYDNNLLNTCTISWKSHATLTLLAKQDCPTFGYNMIAPLKSWCWGSILFYPFKIS</sequence>